<evidence type="ECO:0000313" key="5">
    <source>
        <dbReference type="Proteomes" id="UP000294641"/>
    </source>
</evidence>
<organism evidence="2 4">
    <name type="scientific">Kurthia zopfii</name>
    <dbReference type="NCBI Taxonomy" id="1650"/>
    <lineage>
        <taxon>Bacteria</taxon>
        <taxon>Bacillati</taxon>
        <taxon>Bacillota</taxon>
        <taxon>Bacilli</taxon>
        <taxon>Bacillales</taxon>
        <taxon>Caryophanaceae</taxon>
        <taxon>Kurthia</taxon>
    </lineage>
</organism>
<feature type="domain" description="LUD" evidence="1">
    <location>
        <begin position="60"/>
        <end position="235"/>
    </location>
</feature>
<dbReference type="PANTHER" id="PTHR43682">
    <property type="entry name" value="LACTATE UTILIZATION PROTEIN C"/>
    <property type="match status" value="1"/>
</dbReference>
<reference evidence="2 4" key="1">
    <citation type="submission" date="2018-06" db="EMBL/GenBank/DDBJ databases">
        <authorList>
            <consortium name="Pathogen Informatics"/>
            <person name="Doyle S."/>
        </authorList>
    </citation>
    <scope>NUCLEOTIDE SEQUENCE [LARGE SCALE GENOMIC DNA]</scope>
    <source>
        <strain evidence="2 4">NCTC10597</strain>
    </source>
</reference>
<dbReference type="PANTHER" id="PTHR43682:SF1">
    <property type="entry name" value="LACTATE UTILIZATION PROTEIN C"/>
    <property type="match status" value="1"/>
</dbReference>
<keyword evidence="5" id="KW-1185">Reference proteome</keyword>
<evidence type="ECO:0000313" key="3">
    <source>
        <dbReference type="EMBL" id="TDR40896.1"/>
    </source>
</evidence>
<dbReference type="Proteomes" id="UP000294641">
    <property type="component" value="Unassembled WGS sequence"/>
</dbReference>
<dbReference type="RefSeq" id="WP_109349142.1">
    <property type="nucleotide sequence ID" value="NZ_BJUE01000042.1"/>
</dbReference>
<dbReference type="OrthoDB" id="9794157at2"/>
<name>A0A8B4QAM6_9BACL</name>
<dbReference type="SUPFAM" id="SSF100950">
    <property type="entry name" value="NagB/RpiA/CoA transferase-like"/>
    <property type="match status" value="1"/>
</dbReference>
<dbReference type="Pfam" id="PF02589">
    <property type="entry name" value="LUD_dom"/>
    <property type="match status" value="1"/>
</dbReference>
<dbReference type="EMBL" id="SNZG01000007">
    <property type="protein sequence ID" value="TDR40896.1"/>
    <property type="molecule type" value="Genomic_DNA"/>
</dbReference>
<protein>
    <submittedName>
        <fullName evidence="3">L-lactate dehydrogenase complex protein LldG</fullName>
    </submittedName>
    <submittedName>
        <fullName evidence="2">Lactate utilization protein C</fullName>
    </submittedName>
</protein>
<dbReference type="InterPro" id="IPR037171">
    <property type="entry name" value="NagB/RpiA_transferase-like"/>
</dbReference>
<dbReference type="AlphaFoldDB" id="A0A8B4QAM6"/>
<comment type="caution">
    <text evidence="2">The sequence shown here is derived from an EMBL/GenBank/DDBJ whole genome shotgun (WGS) entry which is preliminary data.</text>
</comment>
<evidence type="ECO:0000313" key="4">
    <source>
        <dbReference type="Proteomes" id="UP000254330"/>
    </source>
</evidence>
<gene>
    <name evidence="2" type="primary">lutC</name>
    <name evidence="3" type="ORF">DFR61_10711</name>
    <name evidence="2" type="ORF">NCTC10597_01424</name>
</gene>
<sequence length="238" mass="26007">MIQNRTPFLNKISASLNRTEINAQPPVKEWQHRPVEKKLSHLTSDELMPAFIEQCGVLKNTTIVEVEAAQAMKEIDAAVQKFGGQSVALWDDERLTALGIEQLTTSKWIDEGMAVHIWDSALGRTENFERTNASNIGIAYAEYALAESGTVVLYSAEGQGKAVGLLPNVFIAIVKKSTLLPRMTQAASKIKEDFANTQLLPAAVDFISGPSNSADIEMDLVVGVHGPIFAHYIVLSDQ</sequence>
<dbReference type="InterPro" id="IPR003741">
    <property type="entry name" value="LUD_dom"/>
</dbReference>
<dbReference type="InterPro" id="IPR024185">
    <property type="entry name" value="FTHF_cligase-like_sf"/>
</dbReference>
<dbReference type="EMBL" id="UGNP01000001">
    <property type="protein sequence ID" value="STX09728.1"/>
    <property type="molecule type" value="Genomic_DNA"/>
</dbReference>
<evidence type="ECO:0000313" key="2">
    <source>
        <dbReference type="EMBL" id="STX09728.1"/>
    </source>
</evidence>
<reference evidence="3 5" key="2">
    <citation type="submission" date="2019-03" db="EMBL/GenBank/DDBJ databases">
        <title>Genomic Encyclopedia of Type Strains, Phase IV (KMG-IV): sequencing the most valuable type-strain genomes for metagenomic binning, comparative biology and taxonomic classification.</title>
        <authorList>
            <person name="Goeker M."/>
        </authorList>
    </citation>
    <scope>NUCLEOTIDE SEQUENCE [LARGE SCALE GENOMIC DNA]</scope>
    <source>
        <strain evidence="3 5">DSM 20580</strain>
    </source>
</reference>
<accession>A0A8B4QAM6</accession>
<evidence type="ECO:0000259" key="1">
    <source>
        <dbReference type="Pfam" id="PF02589"/>
    </source>
</evidence>
<dbReference type="Gene3D" id="3.40.50.10420">
    <property type="entry name" value="NagB/RpiA/CoA transferase-like"/>
    <property type="match status" value="1"/>
</dbReference>
<dbReference type="Proteomes" id="UP000254330">
    <property type="component" value="Unassembled WGS sequence"/>
</dbReference>
<proteinExistence type="predicted"/>